<keyword evidence="1" id="KW-1133">Transmembrane helix</keyword>
<feature type="transmembrane region" description="Helical" evidence="1">
    <location>
        <begin position="6"/>
        <end position="26"/>
    </location>
</feature>
<feature type="transmembrane region" description="Helical" evidence="1">
    <location>
        <begin position="126"/>
        <end position="143"/>
    </location>
</feature>
<feature type="transmembrane region" description="Helical" evidence="1">
    <location>
        <begin position="343"/>
        <end position="367"/>
    </location>
</feature>
<dbReference type="AlphaFoldDB" id="A0A0A8J447"/>
<evidence type="ECO:0000256" key="1">
    <source>
        <dbReference type="SAM" id="Phobius"/>
    </source>
</evidence>
<name>A0A0A8J447_ECOLX</name>
<feature type="transmembrane region" description="Helical" evidence="1">
    <location>
        <begin position="171"/>
        <end position="193"/>
    </location>
</feature>
<feature type="transmembrane region" description="Helical" evidence="1">
    <location>
        <begin position="33"/>
        <end position="52"/>
    </location>
</feature>
<proteinExistence type="predicted"/>
<dbReference type="RefSeq" id="WP_032187476.1">
    <property type="nucleotide sequence ID" value="NZ_CP091700.1"/>
</dbReference>
<dbReference type="EMBL" id="AB812028">
    <property type="protein sequence ID" value="BAQ01169.1"/>
    <property type="molecule type" value="Genomic_DNA"/>
</dbReference>
<accession>A0A0A8J447</accession>
<reference evidence="2" key="1">
    <citation type="journal article" date="2014" name="DNA Res.">
        <title>A complete view of the genetic diversity of the Escherichia coli O-antigen biosynthesis gene cluster.</title>
        <authorList>
            <person name="Iguchi A."/>
            <person name="Iyoda S."/>
            <person name="Kikuchi T."/>
            <person name="Ogura Y."/>
            <person name="Katsura K."/>
            <person name="Ohnishi M."/>
            <person name="Hayashi T."/>
            <person name="Thomson N.R."/>
        </authorList>
    </citation>
    <scope>NUCLEOTIDE SEQUENCE</scope>
    <source>
        <strain evidence="2">P9b</strain>
    </source>
</reference>
<protein>
    <submittedName>
        <fullName evidence="2">O-antigen polymerase</fullName>
    </submittedName>
</protein>
<dbReference type="InterPro" id="IPR049458">
    <property type="entry name" value="EpsG-like"/>
</dbReference>
<gene>
    <name evidence="2" type="primary">wzy</name>
</gene>
<keyword evidence="1" id="KW-0472">Membrane</keyword>
<sequence length="371" mass="43134">MYIFRSEFVLAIFIFHLLFIILALYARKLDNKVLDYIFLILATTLALIISLFRPGFGVDEPSYLEAFINFKNNADTFPFDYSFKVLYEILSNTGIQIEYFNNTVSSLYIILLSITAIVTSSKNNKCFYFLMLLFSFTSLDLMFNAYRQAFAFIFIYNSLFLFLREKKIKGALLAVISFGFHWSAVILILFYFLSRFLKNKYSYLILLLLFPFVLISMFYPLGLMGIGYNVLLFLPLNELFKAHVLAYLEVDNISSASFYILNLFGRLPLAISVLTFYAFILIFYKKIRMKRIIAMIVLMAVYCLVFMEMAYSFRNYYWVLPFFPIIALDYAESNQAKIHSRMIGIAALHILIALPTFYSSGINSMIFNTGN</sequence>
<keyword evidence="1" id="KW-0812">Transmembrane</keyword>
<feature type="transmembrane region" description="Helical" evidence="1">
    <location>
        <begin position="99"/>
        <end position="119"/>
    </location>
</feature>
<organism evidence="2">
    <name type="scientific">Escherichia coli</name>
    <dbReference type="NCBI Taxonomy" id="562"/>
    <lineage>
        <taxon>Bacteria</taxon>
        <taxon>Pseudomonadati</taxon>
        <taxon>Pseudomonadota</taxon>
        <taxon>Gammaproteobacteria</taxon>
        <taxon>Enterobacterales</taxon>
        <taxon>Enterobacteriaceae</taxon>
        <taxon>Escherichia</taxon>
    </lineage>
</organism>
<feature type="transmembrane region" description="Helical" evidence="1">
    <location>
        <begin position="291"/>
        <end position="309"/>
    </location>
</feature>
<feature type="transmembrane region" description="Helical" evidence="1">
    <location>
        <begin position="205"/>
        <end position="232"/>
    </location>
</feature>
<dbReference type="Pfam" id="PF14897">
    <property type="entry name" value="EpsG"/>
    <property type="match status" value="1"/>
</dbReference>
<feature type="transmembrane region" description="Helical" evidence="1">
    <location>
        <begin position="267"/>
        <end position="284"/>
    </location>
</feature>
<evidence type="ECO:0000313" key="2">
    <source>
        <dbReference type="EMBL" id="BAQ01169.1"/>
    </source>
</evidence>